<dbReference type="EMBL" id="JACJPY010000060">
    <property type="protein sequence ID" value="MBD2151635.1"/>
    <property type="molecule type" value="Genomic_DNA"/>
</dbReference>
<protein>
    <submittedName>
        <fullName evidence="2">SUMF1/EgtB/PvdO family nonheme iron enzyme</fullName>
    </submittedName>
</protein>
<sequence length="40" mass="4633">MLRGGSWNNNANHCRSAYRNRNIPSSRNNNYGFRVVLPLL</sequence>
<name>A0A926UUK0_9CYAN</name>
<dbReference type="RefSeq" id="WP_190352057.1">
    <property type="nucleotide sequence ID" value="NZ_JACJPY010000060.1"/>
</dbReference>
<feature type="domain" description="Sulfatase-modifying factor enzyme-like" evidence="1">
    <location>
        <begin position="2"/>
        <end position="36"/>
    </location>
</feature>
<dbReference type="Pfam" id="PF03781">
    <property type="entry name" value="FGE-sulfatase"/>
    <property type="match status" value="1"/>
</dbReference>
<dbReference type="InterPro" id="IPR016187">
    <property type="entry name" value="CTDL_fold"/>
</dbReference>
<accession>A0A926UUK0</accession>
<dbReference type="Gene3D" id="3.90.1580.10">
    <property type="entry name" value="paralog of FGE (formylglycine-generating enzyme)"/>
    <property type="match status" value="1"/>
</dbReference>
<evidence type="ECO:0000313" key="3">
    <source>
        <dbReference type="Proteomes" id="UP000631421"/>
    </source>
</evidence>
<comment type="caution">
    <text evidence="2">The sequence shown here is derived from an EMBL/GenBank/DDBJ whole genome shotgun (WGS) entry which is preliminary data.</text>
</comment>
<dbReference type="Proteomes" id="UP000631421">
    <property type="component" value="Unassembled WGS sequence"/>
</dbReference>
<dbReference type="SUPFAM" id="SSF56436">
    <property type="entry name" value="C-type lectin-like"/>
    <property type="match status" value="1"/>
</dbReference>
<dbReference type="AlphaFoldDB" id="A0A926UUK0"/>
<keyword evidence="3" id="KW-1185">Reference proteome</keyword>
<organism evidence="2 3">
    <name type="scientific">Pseudanabaena cinerea FACHB-1277</name>
    <dbReference type="NCBI Taxonomy" id="2949581"/>
    <lineage>
        <taxon>Bacteria</taxon>
        <taxon>Bacillati</taxon>
        <taxon>Cyanobacteriota</taxon>
        <taxon>Cyanophyceae</taxon>
        <taxon>Pseudanabaenales</taxon>
        <taxon>Pseudanabaenaceae</taxon>
        <taxon>Pseudanabaena</taxon>
        <taxon>Pseudanabaena cinerea</taxon>
    </lineage>
</organism>
<evidence type="ECO:0000313" key="2">
    <source>
        <dbReference type="EMBL" id="MBD2151635.1"/>
    </source>
</evidence>
<proteinExistence type="predicted"/>
<dbReference type="InterPro" id="IPR005532">
    <property type="entry name" value="SUMF_dom"/>
</dbReference>
<evidence type="ECO:0000259" key="1">
    <source>
        <dbReference type="Pfam" id="PF03781"/>
    </source>
</evidence>
<dbReference type="InterPro" id="IPR042095">
    <property type="entry name" value="SUMF_sf"/>
</dbReference>
<reference evidence="2 3" key="1">
    <citation type="journal article" date="2015" name="ISME J.">
        <title>Draft Genome Sequence of Streptomyces incarnatus NRRL8089, which Produces the Nucleoside Antibiotic Sinefungin.</title>
        <authorList>
            <person name="Oshima K."/>
            <person name="Hattori M."/>
            <person name="Shimizu H."/>
            <person name="Fukuda K."/>
            <person name="Nemoto M."/>
            <person name="Inagaki K."/>
            <person name="Tamura T."/>
        </authorList>
    </citation>
    <scope>NUCLEOTIDE SEQUENCE [LARGE SCALE GENOMIC DNA]</scope>
    <source>
        <strain evidence="2 3">FACHB-1277</strain>
    </source>
</reference>
<gene>
    <name evidence="2" type="ORF">H6F44_16115</name>
</gene>